<dbReference type="Pfam" id="PF07722">
    <property type="entry name" value="Peptidase_C26"/>
    <property type="match status" value="1"/>
</dbReference>
<dbReference type="InterPro" id="IPR029062">
    <property type="entry name" value="Class_I_gatase-like"/>
</dbReference>
<dbReference type="Proteomes" id="UP000286260">
    <property type="component" value="Unassembled WGS sequence"/>
</dbReference>
<dbReference type="PROSITE" id="PS51365">
    <property type="entry name" value="RENAL_DIPEPTIDASE_2"/>
    <property type="match status" value="1"/>
</dbReference>
<dbReference type="OrthoDB" id="9804920at2"/>
<gene>
    <name evidence="1" type="ORF">CE91St3_27900</name>
    <name evidence="2" type="ORF">DW828_07830</name>
</gene>
<dbReference type="SUPFAM" id="SSF51556">
    <property type="entry name" value="Metallo-dependent hydrolases"/>
    <property type="match status" value="1"/>
</dbReference>
<dbReference type="CDD" id="cd01745">
    <property type="entry name" value="GATase1_2"/>
    <property type="match status" value="1"/>
</dbReference>
<evidence type="ECO:0000313" key="2">
    <source>
        <dbReference type="EMBL" id="RHC86579.1"/>
    </source>
</evidence>
<proteinExistence type="predicted"/>
<dbReference type="AlphaFoldDB" id="A0A3R6B6I9"/>
<evidence type="ECO:0000313" key="1">
    <source>
        <dbReference type="EMBL" id="GKH72927.1"/>
    </source>
</evidence>
<dbReference type="Gene3D" id="3.40.50.880">
    <property type="match status" value="1"/>
</dbReference>
<name>A0A3R6B6I9_9BACT</name>
<keyword evidence="2" id="KW-0378">Hydrolase</keyword>
<accession>A0A3R6B6I9</accession>
<dbReference type="InterPro" id="IPR032466">
    <property type="entry name" value="Metal_Hydrolase"/>
</dbReference>
<dbReference type="EMBL" id="BQNZ01000002">
    <property type="protein sequence ID" value="GKH72927.1"/>
    <property type="molecule type" value="Genomic_DNA"/>
</dbReference>
<dbReference type="RefSeq" id="WP_005637532.1">
    <property type="nucleotide sequence ID" value="NZ_BAABYG010000001.1"/>
</dbReference>
<sequence length="592" mass="65748">MKLRRPNLEAIYREVDHYIPKKENLQPPRIGISANRKDGLSCIAETYVQAVLKAGGAPVLIPVITDIEALTAIVNGLDGLVMSGGGDINPLYMQEEPIPALQDVDTYRDEYDLILLRLATNRQLPVMGICRGHQILNVAFGGNVYQDIHTQHNQKLLKHSQTLSREQVSHSVTLNEGPSKLRTMLDSEKELLVNSFHHQAIKEPAPEFITTATAPDGINEAMEHPEKEIFSVQWHPEAMAANDDEQMLKLFKHHVESSRLFKKAKYIHHRNVTLDSHTDTPMIFPGEFNIGLKEGGKVNLPFMEEGLIDATIMVAYIPQGPRDDASLLKATDFAMNRLQEIHRQMELNRTRMCIAYTPQEVHVLKAAGKKAIMLGVENGYAIGKDIENITRFRKMGVSYITLCHNGSNDICDSARGDAEWNGLSPFGKEVVRKMNETGVLVDISHAAESTFYDALETSTYPIIASHSSARALCNHPRNLTDEQLKALAEQGGVAQICLYKGFINEDAEKASLSDAIRHIDHIVDLIGINHVGIGSDFDGDGELIGCRASNELINITMRLLKEGYTENDIAKIWGGNLLRVMNKAQSAPDNSL</sequence>
<dbReference type="GeneID" id="49203271"/>
<reference evidence="2 3" key="1">
    <citation type="submission" date="2018-08" db="EMBL/GenBank/DDBJ databases">
        <title>A genome reference for cultivated species of the human gut microbiota.</title>
        <authorList>
            <person name="Zou Y."/>
            <person name="Xue W."/>
            <person name="Luo G."/>
        </authorList>
    </citation>
    <scope>NUCLEOTIDE SEQUENCE [LARGE SCALE GENOMIC DNA]</scope>
    <source>
        <strain evidence="2 3">AM34-17</strain>
    </source>
</reference>
<dbReference type="Proteomes" id="UP001055114">
    <property type="component" value="Unassembled WGS sequence"/>
</dbReference>
<dbReference type="SUPFAM" id="SSF52317">
    <property type="entry name" value="Class I glutamine amidotransferase-like"/>
    <property type="match status" value="1"/>
</dbReference>
<dbReference type="Gene3D" id="3.20.20.140">
    <property type="entry name" value="Metal-dependent hydrolases"/>
    <property type="match status" value="1"/>
</dbReference>
<evidence type="ECO:0000313" key="3">
    <source>
        <dbReference type="Proteomes" id="UP000286260"/>
    </source>
</evidence>
<dbReference type="GO" id="GO:0006508">
    <property type="term" value="P:proteolysis"/>
    <property type="evidence" value="ECO:0007669"/>
    <property type="project" value="InterPro"/>
</dbReference>
<dbReference type="EMBL" id="QSII01000008">
    <property type="protein sequence ID" value="RHC86579.1"/>
    <property type="molecule type" value="Genomic_DNA"/>
</dbReference>
<dbReference type="PROSITE" id="PS51273">
    <property type="entry name" value="GATASE_TYPE_1"/>
    <property type="match status" value="1"/>
</dbReference>
<dbReference type="PANTHER" id="PTHR10443:SF12">
    <property type="entry name" value="DIPEPTIDASE"/>
    <property type="match status" value="1"/>
</dbReference>
<protein>
    <submittedName>
        <fullName evidence="2">Fused gamma-glutamyl-gamma-aminobutyrate hydrolase/peptidase</fullName>
    </submittedName>
</protein>
<dbReference type="InterPro" id="IPR008257">
    <property type="entry name" value="Pept_M19"/>
</dbReference>
<dbReference type="GO" id="GO:0070573">
    <property type="term" value="F:metallodipeptidase activity"/>
    <property type="evidence" value="ECO:0007669"/>
    <property type="project" value="InterPro"/>
</dbReference>
<comment type="caution">
    <text evidence="2">The sequence shown here is derived from an EMBL/GenBank/DDBJ whole genome shotgun (WGS) entry which is preliminary data.</text>
</comment>
<organism evidence="2 3">
    <name type="scientific">Parabacteroides merdae</name>
    <dbReference type="NCBI Taxonomy" id="46503"/>
    <lineage>
        <taxon>Bacteria</taxon>
        <taxon>Pseudomonadati</taxon>
        <taxon>Bacteroidota</taxon>
        <taxon>Bacteroidia</taxon>
        <taxon>Bacteroidales</taxon>
        <taxon>Tannerellaceae</taxon>
        <taxon>Parabacteroides</taxon>
    </lineage>
</organism>
<reference evidence="1" key="2">
    <citation type="submission" date="2022-01" db="EMBL/GenBank/DDBJ databases">
        <title>Novel bile acid biosynthetic pathways are enriched in the microbiome of centenarians.</title>
        <authorList>
            <person name="Sato Y."/>
            <person name="Atarashi K."/>
            <person name="Plichta R.D."/>
            <person name="Arai Y."/>
            <person name="Sasajima S."/>
            <person name="Kearney M.S."/>
            <person name="Suda W."/>
            <person name="Takeshita K."/>
            <person name="Sasaki T."/>
            <person name="Okamoto S."/>
            <person name="Skelly N.A."/>
            <person name="Okamura Y."/>
            <person name="Vlamakis H."/>
            <person name="Li Y."/>
            <person name="Tanoue T."/>
            <person name="Takei H."/>
            <person name="Nittono H."/>
            <person name="Narushima S."/>
            <person name="Irie J."/>
            <person name="Itoh H."/>
            <person name="Moriya K."/>
            <person name="Sugiura Y."/>
            <person name="Suematsu M."/>
            <person name="Moritoki N."/>
            <person name="Shibata S."/>
            <person name="Littman R.D."/>
            <person name="Fischbach A.M."/>
            <person name="Uwamino Y."/>
            <person name="Inoue T."/>
            <person name="Honda A."/>
            <person name="Hattori M."/>
            <person name="Murai T."/>
            <person name="Xavier J.R."/>
            <person name="Hirose N."/>
            <person name="Honda K."/>
        </authorList>
    </citation>
    <scope>NUCLEOTIDE SEQUENCE</scope>
    <source>
        <strain evidence="1">CE91-St3</strain>
    </source>
</reference>
<dbReference type="CDD" id="cd01301">
    <property type="entry name" value="rDP_like"/>
    <property type="match status" value="1"/>
</dbReference>
<dbReference type="InterPro" id="IPR011697">
    <property type="entry name" value="Peptidase_C26"/>
</dbReference>
<dbReference type="Pfam" id="PF01244">
    <property type="entry name" value="Peptidase_M19"/>
    <property type="match status" value="1"/>
</dbReference>
<dbReference type="PANTHER" id="PTHR10443">
    <property type="entry name" value="MICROSOMAL DIPEPTIDASE"/>
    <property type="match status" value="1"/>
</dbReference>